<feature type="compositionally biased region" description="Polar residues" evidence="1">
    <location>
        <begin position="20"/>
        <end position="33"/>
    </location>
</feature>
<dbReference type="GO" id="GO:0005829">
    <property type="term" value="C:cytosol"/>
    <property type="evidence" value="ECO:0007669"/>
    <property type="project" value="TreeGrafter"/>
</dbReference>
<evidence type="ECO:0008006" key="4">
    <source>
        <dbReference type="Google" id="ProtNLM"/>
    </source>
</evidence>
<reference evidence="2 3" key="1">
    <citation type="journal article" date="2020" name="Microorganisms">
        <title>Osmotic Adaptation and Compatible Solute Biosynthesis of Phototrophic Bacteria as Revealed from Genome Analyses.</title>
        <authorList>
            <person name="Imhoff J.F."/>
            <person name="Rahn T."/>
            <person name="Kunzel S."/>
            <person name="Keller A."/>
            <person name="Neulinger S.C."/>
        </authorList>
    </citation>
    <scope>NUCLEOTIDE SEQUENCE [LARGE SCALE GENOMIC DNA]</scope>
    <source>
        <strain evidence="2 3">DSM 25653</strain>
    </source>
</reference>
<proteinExistence type="predicted"/>
<dbReference type="PANTHER" id="PTHR43434:SF13">
    <property type="entry name" value="PHOSPHOGLYCOLATE PHOSPHATASE"/>
    <property type="match status" value="1"/>
</dbReference>
<gene>
    <name evidence="2" type="ORF">CKO42_12360</name>
</gene>
<dbReference type="SFLD" id="SFLDG01129">
    <property type="entry name" value="C1.5:_HAD__Beta-PGM__Phosphata"/>
    <property type="match status" value="1"/>
</dbReference>
<keyword evidence="3" id="KW-1185">Reference proteome</keyword>
<dbReference type="GO" id="GO:0008967">
    <property type="term" value="F:phosphoglycolate phosphatase activity"/>
    <property type="evidence" value="ECO:0007669"/>
    <property type="project" value="TreeGrafter"/>
</dbReference>
<dbReference type="Proteomes" id="UP001138768">
    <property type="component" value="Unassembled WGS sequence"/>
</dbReference>
<dbReference type="InterPro" id="IPR023214">
    <property type="entry name" value="HAD_sf"/>
</dbReference>
<comment type="caution">
    <text evidence="2">The sequence shown here is derived from an EMBL/GenBank/DDBJ whole genome shotgun (WGS) entry which is preliminary data.</text>
</comment>
<dbReference type="AlphaFoldDB" id="A0A9X1B499"/>
<feature type="compositionally biased region" description="Polar residues" evidence="1">
    <location>
        <begin position="1"/>
        <end position="12"/>
    </location>
</feature>
<evidence type="ECO:0000256" key="1">
    <source>
        <dbReference type="SAM" id="MobiDB-lite"/>
    </source>
</evidence>
<feature type="region of interest" description="Disordered" evidence="1">
    <location>
        <begin position="1"/>
        <end position="33"/>
    </location>
</feature>
<dbReference type="SFLD" id="SFLDS00003">
    <property type="entry name" value="Haloacid_Dehalogenase"/>
    <property type="match status" value="1"/>
</dbReference>
<dbReference type="Gene3D" id="1.10.150.240">
    <property type="entry name" value="Putative phosphatase, domain 2"/>
    <property type="match status" value="1"/>
</dbReference>
<dbReference type="PANTHER" id="PTHR43434">
    <property type="entry name" value="PHOSPHOGLYCOLATE PHOSPHATASE"/>
    <property type="match status" value="1"/>
</dbReference>
<dbReference type="InterPro" id="IPR036412">
    <property type="entry name" value="HAD-like_sf"/>
</dbReference>
<accession>A0A9X1B499</accession>
<dbReference type="EMBL" id="NRRY01000019">
    <property type="protein sequence ID" value="MBK1619213.1"/>
    <property type="molecule type" value="Genomic_DNA"/>
</dbReference>
<evidence type="ECO:0000313" key="3">
    <source>
        <dbReference type="Proteomes" id="UP001138768"/>
    </source>
</evidence>
<name>A0A9X1B499_9GAMM</name>
<dbReference type="GO" id="GO:0006281">
    <property type="term" value="P:DNA repair"/>
    <property type="evidence" value="ECO:0007669"/>
    <property type="project" value="TreeGrafter"/>
</dbReference>
<dbReference type="SUPFAM" id="SSF56784">
    <property type="entry name" value="HAD-like"/>
    <property type="match status" value="1"/>
</dbReference>
<dbReference type="InterPro" id="IPR050155">
    <property type="entry name" value="HAD-like_hydrolase_sf"/>
</dbReference>
<sequence length="248" mass="27603">MSLNNGAISTSRSRVEQAQRFRQGSQTPVHPAPTQTEAVVFDFDGTLADSFPWFAAELNAVGRDWGFRQVAAEDASRLRHLSADAIFRELRVPRWKLPWIARDLRRRMARDIDQITLFEGIEPLLNRLAVSDLRVAIMSSNTARNIRTVLGPSLYAGIEAFECGAALNGKQQRLKRLSRRLRLPTAALIYIGDEVRDIEAARRAGAKAGAVTWGYNSESALRAKAPDQLFQQIAEIADQLLCPTMESG</sequence>
<organism evidence="2 3">
    <name type="scientific">Lamprobacter modestohalophilus</name>
    <dbReference type="NCBI Taxonomy" id="1064514"/>
    <lineage>
        <taxon>Bacteria</taxon>
        <taxon>Pseudomonadati</taxon>
        <taxon>Pseudomonadota</taxon>
        <taxon>Gammaproteobacteria</taxon>
        <taxon>Chromatiales</taxon>
        <taxon>Chromatiaceae</taxon>
        <taxon>Lamprobacter</taxon>
    </lineage>
</organism>
<dbReference type="InterPro" id="IPR023198">
    <property type="entry name" value="PGP-like_dom2"/>
</dbReference>
<dbReference type="Gene3D" id="3.40.50.1000">
    <property type="entry name" value="HAD superfamily/HAD-like"/>
    <property type="match status" value="1"/>
</dbReference>
<dbReference type="Pfam" id="PF13419">
    <property type="entry name" value="HAD_2"/>
    <property type="match status" value="1"/>
</dbReference>
<protein>
    <recommendedName>
        <fullName evidence="4">HAD family hydrolase</fullName>
    </recommendedName>
</protein>
<evidence type="ECO:0000313" key="2">
    <source>
        <dbReference type="EMBL" id="MBK1619213.1"/>
    </source>
</evidence>
<dbReference type="InterPro" id="IPR041492">
    <property type="entry name" value="HAD_2"/>
</dbReference>